<comment type="caution">
    <text evidence="1">The sequence shown here is derived from an EMBL/GenBank/DDBJ whole genome shotgun (WGS) entry which is preliminary data.</text>
</comment>
<dbReference type="EMBL" id="NKHU02000175">
    <property type="protein sequence ID" value="RHZ49636.1"/>
    <property type="molecule type" value="Genomic_DNA"/>
</dbReference>
<dbReference type="AlphaFoldDB" id="A0A397GJM0"/>
<proteinExistence type="predicted"/>
<dbReference type="RefSeq" id="XP_026612411.1">
    <property type="nucleotide sequence ID" value="XM_026755064.1"/>
</dbReference>
<keyword evidence="2" id="KW-1185">Reference proteome</keyword>
<dbReference type="GeneID" id="38123419"/>
<dbReference type="VEuPathDB" id="FungiDB:CDV56_101445"/>
<protein>
    <submittedName>
        <fullName evidence="1">Uncharacterized protein</fullName>
    </submittedName>
</protein>
<gene>
    <name evidence="1" type="ORF">CDV56_101445</name>
</gene>
<dbReference type="OrthoDB" id="3590765at2759"/>
<evidence type="ECO:0000313" key="2">
    <source>
        <dbReference type="Proteomes" id="UP000215305"/>
    </source>
</evidence>
<name>A0A397GJM0_ASPTH</name>
<evidence type="ECO:0000313" key="1">
    <source>
        <dbReference type="EMBL" id="RHZ49636.1"/>
    </source>
</evidence>
<dbReference type="Proteomes" id="UP000215305">
    <property type="component" value="Unassembled WGS sequence"/>
</dbReference>
<reference evidence="1" key="1">
    <citation type="submission" date="2018-08" db="EMBL/GenBank/DDBJ databases">
        <title>Draft genome sequence of azole-resistant Aspergillus thermomutatus (Neosartorya pseudofischeri) strain HMR AF 39, isolated from a human nasal aspirate.</title>
        <authorList>
            <person name="Parent-Michaud M."/>
            <person name="Dufresne P.J."/>
            <person name="Fournier E."/>
            <person name="Martineau C."/>
            <person name="Moreira S."/>
            <person name="Perkins V."/>
            <person name="De Repentigny L."/>
            <person name="Dufresne S.F."/>
        </authorList>
    </citation>
    <scope>NUCLEOTIDE SEQUENCE [LARGE SCALE GENOMIC DNA]</scope>
    <source>
        <strain evidence="1">HMR AF 39</strain>
    </source>
</reference>
<organism evidence="1 2">
    <name type="scientific">Aspergillus thermomutatus</name>
    <name type="common">Neosartorya pseudofischeri</name>
    <dbReference type="NCBI Taxonomy" id="41047"/>
    <lineage>
        <taxon>Eukaryota</taxon>
        <taxon>Fungi</taxon>
        <taxon>Dikarya</taxon>
        <taxon>Ascomycota</taxon>
        <taxon>Pezizomycotina</taxon>
        <taxon>Eurotiomycetes</taxon>
        <taxon>Eurotiomycetidae</taxon>
        <taxon>Eurotiales</taxon>
        <taxon>Aspergillaceae</taxon>
        <taxon>Aspergillus</taxon>
        <taxon>Aspergillus subgen. Fumigati</taxon>
    </lineage>
</organism>
<sequence>MSPPGKPSSGDVYLGALAIGQAISPIGNGDNSNSISQEWTIPAGVYTPQQLVHRLSPLLDIVVHRLGPDPPNTSARALLLDTIAATLSTDRRESALHFSPEILNTSRREIMHQAHRIGAKLVSWADQHRGTPSDTVEIRSPCESHQLIPLRVELLFSRRSQPQLLQLFEEYSHQMVLLRDALLPFENFEQTPIPIPGNGTRDRDRGLRYLEAPRRGFLVGLFTKEVAQASVVAFARAVLAPRLPVPRTGGYGFQYKQGLVIPAVLAGSETVHLLRYVAALVCEAEEVLFDYQFEDSDAAPRVEVAGTAEWAGIPPATGEVKRAGLVVGPVRGLIAELHLRLEMGGGGLVAVDVGQIARGHRHAYRVRPSGAGRAPQAFVHQAFDILQHPGIGLVTASGGIHVIPVADRLVALALLGRLYPGNVALLPGDGNLADINMDKRIEPRFVLWIASQ</sequence>
<accession>A0A397GJM0</accession>